<dbReference type="GO" id="GO:0071526">
    <property type="term" value="P:semaphorin-plexin signaling pathway"/>
    <property type="evidence" value="ECO:0000318"/>
    <property type="project" value="GO_Central"/>
</dbReference>
<evidence type="ECO:0000256" key="1">
    <source>
        <dbReference type="PROSITE-ProRule" id="PRU00352"/>
    </source>
</evidence>
<name>A0A7M7T2F6_STRPU</name>
<dbReference type="GO" id="GO:0005886">
    <property type="term" value="C:plasma membrane"/>
    <property type="evidence" value="ECO:0000318"/>
    <property type="project" value="GO_Central"/>
</dbReference>
<dbReference type="PROSITE" id="PS51004">
    <property type="entry name" value="SEMA"/>
    <property type="match status" value="1"/>
</dbReference>
<dbReference type="InterPro" id="IPR001627">
    <property type="entry name" value="Semap_dom"/>
</dbReference>
<dbReference type="InterPro" id="IPR015943">
    <property type="entry name" value="WD40/YVTN_repeat-like_dom_sf"/>
</dbReference>
<dbReference type="InParanoid" id="A0A7M7T2F6"/>
<evidence type="ECO:0000313" key="4">
    <source>
        <dbReference type="Proteomes" id="UP000007110"/>
    </source>
</evidence>
<dbReference type="GO" id="GO:0030335">
    <property type="term" value="P:positive regulation of cell migration"/>
    <property type="evidence" value="ECO:0000318"/>
    <property type="project" value="GO_Central"/>
</dbReference>
<keyword evidence="4" id="KW-1185">Reference proteome</keyword>
<evidence type="ECO:0000259" key="2">
    <source>
        <dbReference type="PROSITE" id="PS51004"/>
    </source>
</evidence>
<reference evidence="4" key="1">
    <citation type="submission" date="2015-02" db="EMBL/GenBank/DDBJ databases">
        <title>Genome sequencing for Strongylocentrotus purpuratus.</title>
        <authorList>
            <person name="Murali S."/>
            <person name="Liu Y."/>
            <person name="Vee V."/>
            <person name="English A."/>
            <person name="Wang M."/>
            <person name="Skinner E."/>
            <person name="Han Y."/>
            <person name="Muzny D.M."/>
            <person name="Worley K.C."/>
            <person name="Gibbs R.A."/>
        </authorList>
    </citation>
    <scope>NUCLEOTIDE SEQUENCE</scope>
</reference>
<dbReference type="PANTHER" id="PTHR11036">
    <property type="entry name" value="SEMAPHORIN"/>
    <property type="match status" value="1"/>
</dbReference>
<dbReference type="SUPFAM" id="SSF101912">
    <property type="entry name" value="Sema domain"/>
    <property type="match status" value="1"/>
</dbReference>
<dbReference type="Gene3D" id="2.130.10.10">
    <property type="entry name" value="YVTN repeat-like/Quinoprotein amine dehydrogenase"/>
    <property type="match status" value="1"/>
</dbReference>
<proteinExistence type="predicted"/>
<dbReference type="InterPro" id="IPR027231">
    <property type="entry name" value="Semaphorin"/>
</dbReference>
<sequence length="640" mass="70485">MPIHFFTLSLGRYQANCSTVSSMLKGQILAVFLYTVCFTGLSEQAILTCDGGDEIIKGDVRVVDGYQRSGAADLIFLGSDQNLTIIDGDIVNTGYLGVCYSTGFTGCYKADSDVEDCDNYIRGVTTLGQTCNSSSCRVLACGTNAELPRCAFCDYDGSMLNCSFIENDPPQDLPYDGTTLYTGCTSDNINGQEVFQYRKNDNATFLFHEGRIYYGLTIESDVPKSIVGLASVTLAGVITGKVITRTDSEKMVADEAQFVGTPFVSGEFVYFLFRESAQEFASLSAGQGISVNTYYSRIARICKNDDGVTVSSTVTLTSFLKQRLVCSQNYSDGSSLDYNEIQDFALSDDGTMIHAVFTSGQNEAPQSALCVFDLTSINETFNEGDFFGADGAVTNDLWRVYDGLEVSPRPGLDCSKPNTAQTDFERDYNLMSDHANGRVHFFLLGDRFSNLEMTSKNGTEIYIISSEKGCLYEVEVDTTEPDLGNPCQNPVVSRPIKDLELAPDNSYLVTTLDNVHLLSDCTVYQAPQEPSVSPPGGTYRVPPNSTFDIIYDTLVNGSPCIMSEYGEDINECNIDTAYRLLKKDCNGNLVHMSILILDNTTVTFNESNLNYTIQPYDHYSENEIGLRCFQWKEADYNNYA</sequence>
<dbReference type="EnsemblMetazoa" id="XM_030993006">
    <property type="protein sequence ID" value="XP_030848866"/>
    <property type="gene ID" value="LOC100894015"/>
</dbReference>
<protein>
    <recommendedName>
        <fullName evidence="2">Sema domain-containing protein</fullName>
    </recommendedName>
</protein>
<dbReference type="RefSeq" id="XP_030848865.1">
    <property type="nucleotide sequence ID" value="XM_030993005.1"/>
</dbReference>
<organism evidence="3 4">
    <name type="scientific">Strongylocentrotus purpuratus</name>
    <name type="common">Purple sea urchin</name>
    <dbReference type="NCBI Taxonomy" id="7668"/>
    <lineage>
        <taxon>Eukaryota</taxon>
        <taxon>Metazoa</taxon>
        <taxon>Echinodermata</taxon>
        <taxon>Eleutherozoa</taxon>
        <taxon>Echinozoa</taxon>
        <taxon>Echinoidea</taxon>
        <taxon>Euechinoidea</taxon>
        <taxon>Echinacea</taxon>
        <taxon>Camarodonta</taxon>
        <taxon>Echinidea</taxon>
        <taxon>Strongylocentrotidae</taxon>
        <taxon>Strongylocentrotus</taxon>
    </lineage>
</organism>
<dbReference type="RefSeq" id="XP_030848866.1">
    <property type="nucleotide sequence ID" value="XM_030993006.1"/>
</dbReference>
<accession>A0A7M7T2F6</accession>
<dbReference type="AlphaFoldDB" id="A0A7M7T2F6"/>
<dbReference type="Proteomes" id="UP000007110">
    <property type="component" value="Unassembled WGS sequence"/>
</dbReference>
<dbReference type="GO" id="GO:0007411">
    <property type="term" value="P:axon guidance"/>
    <property type="evidence" value="ECO:0000318"/>
    <property type="project" value="GO_Central"/>
</dbReference>
<dbReference type="GO" id="GO:0050919">
    <property type="term" value="P:negative chemotaxis"/>
    <property type="evidence" value="ECO:0000318"/>
    <property type="project" value="GO_Central"/>
</dbReference>
<dbReference type="GO" id="GO:0045499">
    <property type="term" value="F:chemorepellent activity"/>
    <property type="evidence" value="ECO:0000318"/>
    <property type="project" value="GO_Central"/>
</dbReference>
<dbReference type="Pfam" id="PF01403">
    <property type="entry name" value="Sema"/>
    <property type="match status" value="1"/>
</dbReference>
<dbReference type="SMART" id="SM00630">
    <property type="entry name" value="Sema"/>
    <property type="match status" value="1"/>
</dbReference>
<comment type="caution">
    <text evidence="1">Lacks conserved residue(s) required for the propagation of feature annotation.</text>
</comment>
<dbReference type="EnsemblMetazoa" id="XM_030993005">
    <property type="protein sequence ID" value="XP_030848865"/>
    <property type="gene ID" value="LOC100894015"/>
</dbReference>
<dbReference type="OrthoDB" id="9988752at2759"/>
<dbReference type="GeneID" id="100894015"/>
<dbReference type="GO" id="GO:0030215">
    <property type="term" value="F:semaphorin receptor binding"/>
    <property type="evidence" value="ECO:0000318"/>
    <property type="project" value="GO_Central"/>
</dbReference>
<evidence type="ECO:0000313" key="3">
    <source>
        <dbReference type="EnsemblMetazoa" id="XP_030848865"/>
    </source>
</evidence>
<feature type="domain" description="Sema" evidence="2">
    <location>
        <begin position="1"/>
        <end position="528"/>
    </location>
</feature>
<dbReference type="PANTHER" id="PTHR11036:SF127">
    <property type="entry name" value="SEMAPHORIN-1A"/>
    <property type="match status" value="1"/>
</dbReference>
<dbReference type="KEGG" id="spu:100894015"/>
<reference evidence="3" key="2">
    <citation type="submission" date="2021-01" db="UniProtKB">
        <authorList>
            <consortium name="EnsemblMetazoa"/>
        </authorList>
    </citation>
    <scope>IDENTIFICATION</scope>
</reference>
<dbReference type="InterPro" id="IPR036352">
    <property type="entry name" value="Semap_dom_sf"/>
</dbReference>
<dbReference type="GO" id="GO:0001755">
    <property type="term" value="P:neural crest cell migration"/>
    <property type="evidence" value="ECO:0000318"/>
    <property type="project" value="GO_Central"/>
</dbReference>